<dbReference type="CDD" id="cd00090">
    <property type="entry name" value="HTH_ARSR"/>
    <property type="match status" value="1"/>
</dbReference>
<evidence type="ECO:0000313" key="3">
    <source>
        <dbReference type="EMBL" id="GCD95232.1"/>
    </source>
</evidence>
<dbReference type="PANTHER" id="PTHR43252:SF7">
    <property type="entry name" value="TRANSCRIPTIONAL REGULATOR YQJI"/>
    <property type="match status" value="1"/>
</dbReference>
<keyword evidence="4" id="KW-1185">Reference proteome</keyword>
<feature type="region of interest" description="Disordered" evidence="1">
    <location>
        <begin position="269"/>
        <end position="295"/>
    </location>
</feature>
<feature type="compositionally biased region" description="Acidic residues" evidence="1">
    <location>
        <begin position="137"/>
        <end position="146"/>
    </location>
</feature>
<dbReference type="Gene3D" id="1.10.10.10">
    <property type="entry name" value="Winged helix-like DNA-binding domain superfamily/Winged helix DNA-binding domain"/>
    <property type="match status" value="1"/>
</dbReference>
<dbReference type="AlphaFoldDB" id="A0A401YKU8"/>
<dbReference type="InterPro" id="IPR036388">
    <property type="entry name" value="WH-like_DNA-bd_sf"/>
</dbReference>
<feature type="compositionally biased region" description="Basic and acidic residues" evidence="1">
    <location>
        <begin position="209"/>
        <end position="223"/>
    </location>
</feature>
<dbReference type="Pfam" id="PF03551">
    <property type="entry name" value="PadR"/>
    <property type="match status" value="1"/>
</dbReference>
<dbReference type="SUPFAM" id="SSF46785">
    <property type="entry name" value="Winged helix' DNA-binding domain"/>
    <property type="match status" value="1"/>
</dbReference>
<dbReference type="InterPro" id="IPR011991">
    <property type="entry name" value="ArsR-like_HTH"/>
</dbReference>
<dbReference type="Proteomes" id="UP000286931">
    <property type="component" value="Unassembled WGS sequence"/>
</dbReference>
<dbReference type="OrthoDB" id="9814826at2"/>
<name>A0A401YKU8_9ACTN</name>
<dbReference type="InterPro" id="IPR036390">
    <property type="entry name" value="WH_DNA-bd_sf"/>
</dbReference>
<evidence type="ECO:0000313" key="4">
    <source>
        <dbReference type="Proteomes" id="UP000286931"/>
    </source>
</evidence>
<organism evidence="3 4">
    <name type="scientific">Embleya hyalina</name>
    <dbReference type="NCBI Taxonomy" id="516124"/>
    <lineage>
        <taxon>Bacteria</taxon>
        <taxon>Bacillati</taxon>
        <taxon>Actinomycetota</taxon>
        <taxon>Actinomycetes</taxon>
        <taxon>Kitasatosporales</taxon>
        <taxon>Streptomycetaceae</taxon>
        <taxon>Embleya</taxon>
    </lineage>
</organism>
<accession>A0A401YKU8</accession>
<proteinExistence type="predicted"/>
<evidence type="ECO:0000259" key="2">
    <source>
        <dbReference type="Pfam" id="PF03551"/>
    </source>
</evidence>
<gene>
    <name evidence="3" type="ORF">EHYA_02902</name>
</gene>
<comment type="caution">
    <text evidence="3">The sequence shown here is derived from an EMBL/GenBank/DDBJ whole genome shotgun (WGS) entry which is preliminary data.</text>
</comment>
<reference evidence="3 4" key="1">
    <citation type="submission" date="2018-12" db="EMBL/GenBank/DDBJ databases">
        <title>Draft genome sequence of Embleya hyalina NBRC 13850T.</title>
        <authorList>
            <person name="Komaki H."/>
            <person name="Hosoyama A."/>
            <person name="Kimura A."/>
            <person name="Ichikawa N."/>
            <person name="Tamura T."/>
        </authorList>
    </citation>
    <scope>NUCLEOTIDE SEQUENCE [LARGE SCALE GENOMIC DNA]</scope>
    <source>
        <strain evidence="3 4">NBRC 13850</strain>
    </source>
</reference>
<dbReference type="EMBL" id="BIFH01000017">
    <property type="protein sequence ID" value="GCD95232.1"/>
    <property type="molecule type" value="Genomic_DNA"/>
</dbReference>
<protein>
    <submittedName>
        <fullName evidence="3">PadR family transcriptional regulator</fullName>
    </submittedName>
</protein>
<dbReference type="InterPro" id="IPR005149">
    <property type="entry name" value="Tscrpt_reg_PadR_N"/>
</dbReference>
<dbReference type="RefSeq" id="WP_126637369.1">
    <property type="nucleotide sequence ID" value="NZ_BIFH01000017.1"/>
</dbReference>
<evidence type="ECO:0000256" key="1">
    <source>
        <dbReference type="SAM" id="MobiDB-lite"/>
    </source>
</evidence>
<feature type="compositionally biased region" description="Basic and acidic residues" evidence="1">
    <location>
        <begin position="112"/>
        <end position="130"/>
    </location>
</feature>
<feature type="compositionally biased region" description="Basic and acidic residues" evidence="1">
    <location>
        <begin position="282"/>
        <end position="295"/>
    </location>
</feature>
<feature type="domain" description="Transcription regulator PadR N-terminal" evidence="2">
    <location>
        <begin position="14"/>
        <end position="82"/>
    </location>
</feature>
<feature type="region of interest" description="Disordered" evidence="1">
    <location>
        <begin position="196"/>
        <end position="228"/>
    </location>
</feature>
<sequence>MNPVFGHGRLRLYLLKLLDESPRHGYEVIRLLHDRFLGLYSPSAGTVYPRLAKLEQEGLVEHDVEGGRKVYRITDAGRTELAARQEELTQLEAQIRESVYERAREIRDEVRTSAQSLREELGRAAREVRGTPRPAVEEEERPDTDDWSDHKAAGRRSWEPMFSRRMADLAEGLAHNLVDLAAKPGLFDLERELRRRFGGDPEPTSARARAKDAWSKETDRPARTPESLDLESIIDSIREEVSPWAHRAGVTQDQLTQARDIVKTAINDLKSVFAQQPPPSGGRDEDHGDSGSRPR</sequence>
<dbReference type="PANTHER" id="PTHR43252">
    <property type="entry name" value="TRANSCRIPTIONAL REGULATOR YQJI"/>
    <property type="match status" value="1"/>
</dbReference>
<feature type="region of interest" description="Disordered" evidence="1">
    <location>
        <begin position="112"/>
        <end position="152"/>
    </location>
</feature>